<dbReference type="FunFam" id="3.30.230.10:FF:000001">
    <property type="entry name" value="30S ribosomal protein S9"/>
    <property type="match status" value="1"/>
</dbReference>
<dbReference type="AlphaFoldDB" id="A0A1Y0I4A4"/>
<dbReference type="GO" id="GO:0005737">
    <property type="term" value="C:cytoplasm"/>
    <property type="evidence" value="ECO:0007669"/>
    <property type="project" value="UniProtKB-ARBA"/>
</dbReference>
<dbReference type="SUPFAM" id="SSF54211">
    <property type="entry name" value="Ribosomal protein S5 domain 2-like"/>
    <property type="match status" value="1"/>
</dbReference>
<evidence type="ECO:0000256" key="4">
    <source>
        <dbReference type="ARBA" id="ARBA00035259"/>
    </source>
</evidence>
<dbReference type="GO" id="GO:0003723">
    <property type="term" value="F:RNA binding"/>
    <property type="evidence" value="ECO:0007669"/>
    <property type="project" value="TreeGrafter"/>
</dbReference>
<dbReference type="Proteomes" id="UP000196027">
    <property type="component" value="Chromosome"/>
</dbReference>
<dbReference type="GO" id="GO:0003735">
    <property type="term" value="F:structural constituent of ribosome"/>
    <property type="evidence" value="ECO:0007669"/>
    <property type="project" value="InterPro"/>
</dbReference>
<keyword evidence="2 5" id="KW-0689">Ribosomal protein</keyword>
<proteinExistence type="inferred from homology"/>
<dbReference type="EMBL" id="CP021425">
    <property type="protein sequence ID" value="ARU54616.1"/>
    <property type="molecule type" value="Genomic_DNA"/>
</dbReference>
<dbReference type="InterPro" id="IPR020568">
    <property type="entry name" value="Ribosomal_Su5_D2-typ_SF"/>
</dbReference>
<accession>A0A1Y0I4A4</accession>
<sequence length="318" mass="37425">MHIEQIEYIEWSELIGYYNPSLTFPAFVVPICSLGNQYYAIYINSDSKYKALELSREDLNQIEAVVFGSRRIEFEGFNPLTHRLFAISQSNVLCYHIENKEMFFIEIIREYKLLTEHPQVALSISKILHNQLFMESSIINTLINVAERDDVDDHWYKFNIEKFSQWRKLRLPESSLELNRVISKYKLANYWDAWALGRRKTAIANVFLKKFESGKIEVNHTKFEQYFKWETYRLKATQPLAQLGLENNFLIKINVKGGGLSGQADAIRLALANALSLFDYKSRNELRKVGLVTRDSRIKERKKVGFKKARKRKQYSKR</sequence>
<evidence type="ECO:0000256" key="3">
    <source>
        <dbReference type="ARBA" id="ARBA00023274"/>
    </source>
</evidence>
<name>A0A1Y0I4A4_9GAMM</name>
<dbReference type="NCBIfam" id="NF001099">
    <property type="entry name" value="PRK00132.1"/>
    <property type="match status" value="1"/>
</dbReference>
<evidence type="ECO:0000256" key="1">
    <source>
        <dbReference type="ARBA" id="ARBA00005251"/>
    </source>
</evidence>
<evidence type="ECO:0000256" key="5">
    <source>
        <dbReference type="HAMAP-Rule" id="MF_00532"/>
    </source>
</evidence>
<organism evidence="6 7">
    <name type="scientific">Oleiphilus messinensis</name>
    <dbReference type="NCBI Taxonomy" id="141451"/>
    <lineage>
        <taxon>Bacteria</taxon>
        <taxon>Pseudomonadati</taxon>
        <taxon>Pseudomonadota</taxon>
        <taxon>Gammaproteobacteria</taxon>
        <taxon>Oceanospirillales</taxon>
        <taxon>Oleiphilaceae</taxon>
        <taxon>Oleiphilus</taxon>
    </lineage>
</organism>
<keyword evidence="7" id="KW-1185">Reference proteome</keyword>
<protein>
    <recommendedName>
        <fullName evidence="4 5">Small ribosomal subunit protein uS9</fullName>
    </recommendedName>
</protein>
<evidence type="ECO:0000313" key="7">
    <source>
        <dbReference type="Proteomes" id="UP000196027"/>
    </source>
</evidence>
<dbReference type="HAMAP" id="MF_00532_B">
    <property type="entry name" value="Ribosomal_uS9_B"/>
    <property type="match status" value="1"/>
</dbReference>
<evidence type="ECO:0000256" key="2">
    <source>
        <dbReference type="ARBA" id="ARBA00022980"/>
    </source>
</evidence>
<gene>
    <name evidence="5" type="primary">rpsI</name>
    <name evidence="6" type="ORF">OLMES_0513</name>
</gene>
<dbReference type="InterPro" id="IPR023035">
    <property type="entry name" value="Ribosomal_uS9_bac/plastid"/>
</dbReference>
<evidence type="ECO:0000313" key="6">
    <source>
        <dbReference type="EMBL" id="ARU54616.1"/>
    </source>
</evidence>
<dbReference type="PANTHER" id="PTHR21569">
    <property type="entry name" value="RIBOSOMAL PROTEIN S9"/>
    <property type="match status" value="1"/>
</dbReference>
<dbReference type="GO" id="GO:0015935">
    <property type="term" value="C:small ribosomal subunit"/>
    <property type="evidence" value="ECO:0007669"/>
    <property type="project" value="UniProtKB-ARBA"/>
</dbReference>
<keyword evidence="3 5" id="KW-0687">Ribonucleoprotein</keyword>
<dbReference type="Pfam" id="PF00380">
    <property type="entry name" value="Ribosomal_S9"/>
    <property type="match status" value="1"/>
</dbReference>
<dbReference type="InterPro" id="IPR000754">
    <property type="entry name" value="Ribosomal_uS9"/>
</dbReference>
<dbReference type="Gene3D" id="3.30.230.10">
    <property type="match status" value="1"/>
</dbReference>
<dbReference type="PANTHER" id="PTHR21569:SF1">
    <property type="entry name" value="SMALL RIBOSOMAL SUBUNIT PROTEIN US9M"/>
    <property type="match status" value="1"/>
</dbReference>
<comment type="similarity">
    <text evidence="1 5">Belongs to the universal ribosomal protein uS9 family.</text>
</comment>
<dbReference type="InterPro" id="IPR014721">
    <property type="entry name" value="Ribsml_uS5_D2-typ_fold_subgr"/>
</dbReference>
<dbReference type="GO" id="GO:0006412">
    <property type="term" value="P:translation"/>
    <property type="evidence" value="ECO:0007669"/>
    <property type="project" value="UniProtKB-UniRule"/>
</dbReference>
<reference evidence="6 7" key="1">
    <citation type="submission" date="2017-05" db="EMBL/GenBank/DDBJ databases">
        <title>Genomic insights into alkan degradation activity of Oleiphilus messinensis.</title>
        <authorList>
            <person name="Kozyavkin S.A."/>
            <person name="Slesarev A.I."/>
            <person name="Golyshin P.N."/>
            <person name="Korzhenkov A."/>
            <person name="Golyshina O.N."/>
            <person name="Toshchakov S.V."/>
        </authorList>
    </citation>
    <scope>NUCLEOTIDE SEQUENCE [LARGE SCALE GENOMIC DNA]</scope>
    <source>
        <strain evidence="6 7">ME102</strain>
    </source>
</reference>
<dbReference type="KEGG" id="ome:OLMES_0513"/>